<organismHost>
    <name type="scientific">Mycobacterium</name>
    <dbReference type="NCBI Taxonomy" id="1763"/>
</organismHost>
<protein>
    <submittedName>
        <fullName evidence="1">Uncharacterized protein</fullName>
    </submittedName>
</protein>
<reference evidence="1 2" key="1">
    <citation type="journal article" date="1998" name="Tuber. Lung Dis.">
        <title>Mycobacteriophage TM4: genome structure and gene expression.</title>
        <authorList>
            <person name="Ford M.E."/>
            <person name="Stenstrom C."/>
            <person name="Hendrix R.W."/>
            <person name="Hatfull G.F."/>
        </authorList>
    </citation>
    <scope>NUCLEOTIDE SEQUENCE</scope>
</reference>
<evidence type="ECO:0000313" key="1">
    <source>
        <dbReference type="EMBL" id="AAD17651.1"/>
    </source>
</evidence>
<dbReference type="OrthoDB" id="32853at10239"/>
<proteinExistence type="predicted"/>
<keyword evidence="2" id="KW-1185">Reference proteome</keyword>
<dbReference type="RefSeq" id="NP_569819.1">
    <property type="nucleotide sequence ID" value="NC_003387.1"/>
</dbReference>
<name>Q9ZWZ4_BPMT4</name>
<organism evidence="1 2">
    <name type="scientific">Mycobacterium phage TM4</name>
    <name type="common">Mycobacteriophage TM4</name>
    <dbReference type="NCBI Taxonomy" id="88870"/>
    <lineage>
        <taxon>Viruses</taxon>
        <taxon>Duplodnaviria</taxon>
        <taxon>Heunggongvirae</taxon>
        <taxon>Uroviricota</taxon>
        <taxon>Caudoviricetes</taxon>
        <taxon>Weiservirinae</taxon>
        <taxon>Timquatrovirus</taxon>
        <taxon>Timquatrovirus TM4</taxon>
        <taxon>Mycobacterium virus TM4</taxon>
    </lineage>
</organism>
<accession>Q9ZWZ4</accession>
<dbReference type="Proteomes" id="UP000002133">
    <property type="component" value="Segment"/>
</dbReference>
<dbReference type="EMBL" id="AF068845">
    <property type="protein sequence ID" value="AAD17651.1"/>
    <property type="molecule type" value="Genomic_DNA"/>
</dbReference>
<gene>
    <name evidence="1" type="primary">86</name>
    <name evidence="1" type="ORF">TM4_86</name>
</gene>
<sequence length="106" mass="11859">MSNFTAEDRVAQTILDQIGVGTLMRLGAHKVERYLDAVAFQVKLALPGQTRGRIMRCTIDLTAADLYNVKIGFLQRKTLDWVALENVEGVDVEGMVTIMRKHAKLI</sequence>
<evidence type="ECO:0000313" key="2">
    <source>
        <dbReference type="Proteomes" id="UP000002133"/>
    </source>
</evidence>
<dbReference type="KEGG" id="vg:932324"/>